<dbReference type="Proteomes" id="UP000177855">
    <property type="component" value="Unassembled WGS sequence"/>
</dbReference>
<dbReference type="EMBL" id="MGHS01000039">
    <property type="protein sequence ID" value="OGM76135.1"/>
    <property type="molecule type" value="Genomic_DNA"/>
</dbReference>
<feature type="transmembrane region" description="Helical" evidence="1">
    <location>
        <begin position="82"/>
        <end position="99"/>
    </location>
</feature>
<sequence>MSKYPEIKNPKYHEMSFGEVDRIREKIKSGELGVNIKQTQLMLYLNQMSKKHSFILKMTQNASIISFVFMIVFIFVNWRLTLLFFIIAIVSGILVNKLANKYIFEECRDDRVFLKFALATGLVELKK</sequence>
<feature type="transmembrane region" description="Helical" evidence="1">
    <location>
        <begin position="54"/>
        <end position="76"/>
    </location>
</feature>
<gene>
    <name evidence="2" type="ORF">A2210_02900</name>
</gene>
<keyword evidence="1" id="KW-1133">Transmembrane helix</keyword>
<evidence type="ECO:0000313" key="3">
    <source>
        <dbReference type="Proteomes" id="UP000177855"/>
    </source>
</evidence>
<evidence type="ECO:0000313" key="2">
    <source>
        <dbReference type="EMBL" id="OGM76135.1"/>
    </source>
</evidence>
<accession>A0A1F8CKL9</accession>
<keyword evidence="1" id="KW-0472">Membrane</keyword>
<keyword evidence="1" id="KW-0812">Transmembrane</keyword>
<name>A0A1F8CKL9_9BACT</name>
<protein>
    <submittedName>
        <fullName evidence="2">Uncharacterized protein</fullName>
    </submittedName>
</protein>
<comment type="caution">
    <text evidence="2">The sequence shown here is derived from an EMBL/GenBank/DDBJ whole genome shotgun (WGS) entry which is preliminary data.</text>
</comment>
<proteinExistence type="predicted"/>
<reference evidence="2 3" key="1">
    <citation type="journal article" date="2016" name="Nat. Commun.">
        <title>Thousands of microbial genomes shed light on interconnected biogeochemical processes in an aquifer system.</title>
        <authorList>
            <person name="Anantharaman K."/>
            <person name="Brown C.T."/>
            <person name="Hug L.A."/>
            <person name="Sharon I."/>
            <person name="Castelle C.J."/>
            <person name="Probst A.J."/>
            <person name="Thomas B.C."/>
            <person name="Singh A."/>
            <person name="Wilkins M.J."/>
            <person name="Karaoz U."/>
            <person name="Brodie E.L."/>
            <person name="Williams K.H."/>
            <person name="Hubbard S.S."/>
            <person name="Banfield J.F."/>
        </authorList>
    </citation>
    <scope>NUCLEOTIDE SEQUENCE [LARGE SCALE GENOMIC DNA]</scope>
</reference>
<organism evidence="2 3">
    <name type="scientific">Candidatus Woesebacteria bacterium RIFOXYA1_FULL_40_18</name>
    <dbReference type="NCBI Taxonomy" id="1802532"/>
    <lineage>
        <taxon>Bacteria</taxon>
        <taxon>Candidatus Woeseibacteriota</taxon>
    </lineage>
</organism>
<dbReference type="AlphaFoldDB" id="A0A1F8CKL9"/>
<dbReference type="STRING" id="1802532.A2210_02900"/>
<evidence type="ECO:0000256" key="1">
    <source>
        <dbReference type="SAM" id="Phobius"/>
    </source>
</evidence>